<evidence type="ECO:0000259" key="1">
    <source>
        <dbReference type="Pfam" id="PF14534"/>
    </source>
</evidence>
<evidence type="ECO:0000313" key="3">
    <source>
        <dbReference type="Proteomes" id="UP000076660"/>
    </source>
</evidence>
<dbReference type="Pfam" id="PF14534">
    <property type="entry name" value="DUF4440"/>
    <property type="match status" value="1"/>
</dbReference>
<organism evidence="2 3">
    <name type="scientific">Amycolatopsis keratiniphila subsp. keratiniphila</name>
    <dbReference type="NCBI Taxonomy" id="227715"/>
    <lineage>
        <taxon>Bacteria</taxon>
        <taxon>Bacillati</taxon>
        <taxon>Actinomycetota</taxon>
        <taxon>Actinomycetes</taxon>
        <taxon>Pseudonocardiales</taxon>
        <taxon>Pseudonocardiaceae</taxon>
        <taxon>Amycolatopsis</taxon>
        <taxon>Amycolatopsis japonica group</taxon>
    </lineage>
</organism>
<dbReference type="InterPro" id="IPR027843">
    <property type="entry name" value="DUF4440"/>
</dbReference>
<name>A0A1W2LUF2_9PSEU</name>
<dbReference type="AlphaFoldDB" id="A0A1W2LUF2"/>
<sequence length="136" mass="14887">MRSTESEIRDLGARWADAEVRGDTEALDAMTTADFTLVGPLGFVLGKPQWLQRYRGGDLVTEKLEWTEVDVRDHGTAAVSVGVHAQEGTHQGNRVDGRFPVAHAFVRDDDRWLIAGIHLSPIGGLPPFARPEASGR</sequence>
<feature type="domain" description="DUF4440" evidence="1">
    <location>
        <begin position="8"/>
        <end position="114"/>
    </location>
</feature>
<dbReference type="Proteomes" id="UP000076660">
    <property type="component" value="Unassembled WGS sequence"/>
</dbReference>
<protein>
    <submittedName>
        <fullName evidence="2">DUF4440 domain-containing protein</fullName>
    </submittedName>
</protein>
<accession>A0A1W2LUF2</accession>
<dbReference type="EMBL" id="LQMT02000019">
    <property type="protein sequence ID" value="ONF68698.1"/>
    <property type="molecule type" value="Genomic_DNA"/>
</dbReference>
<dbReference type="InterPro" id="IPR032710">
    <property type="entry name" value="NTF2-like_dom_sf"/>
</dbReference>
<dbReference type="RefSeq" id="WP_063273944.1">
    <property type="nucleotide sequence ID" value="NZ_LQMT02000019.1"/>
</dbReference>
<comment type="caution">
    <text evidence="2">The sequence shown here is derived from an EMBL/GenBank/DDBJ whole genome shotgun (WGS) entry which is preliminary data.</text>
</comment>
<dbReference type="SUPFAM" id="SSF54427">
    <property type="entry name" value="NTF2-like"/>
    <property type="match status" value="1"/>
</dbReference>
<proteinExistence type="predicted"/>
<evidence type="ECO:0000313" key="2">
    <source>
        <dbReference type="EMBL" id="ONF68698.1"/>
    </source>
</evidence>
<dbReference type="Gene3D" id="3.10.450.50">
    <property type="match status" value="1"/>
</dbReference>
<reference evidence="2 3" key="1">
    <citation type="submission" date="2016-12" db="EMBL/GenBank/DDBJ databases">
        <title>Amycolatopsis keratiniphila subsp. keratiniphila genome sequencing and assembly.</title>
        <authorList>
            <person name="Mayilraj S."/>
            <person name="Kaur N."/>
        </authorList>
    </citation>
    <scope>NUCLEOTIDE SEQUENCE [LARGE SCALE GENOMIC DNA]</scope>
    <source>
        <strain evidence="2 3">DSM 44409</strain>
    </source>
</reference>
<dbReference type="OrthoDB" id="884581at2"/>
<gene>
    <name evidence="2" type="ORF">AVR91_0218735</name>
</gene>